<dbReference type="AlphaFoldDB" id="A0A8T1WGR6"/>
<evidence type="ECO:0000259" key="3">
    <source>
        <dbReference type="PROSITE" id="PS51253"/>
    </source>
</evidence>
<dbReference type="GO" id="GO:0003677">
    <property type="term" value="F:DNA binding"/>
    <property type="evidence" value="ECO:0007669"/>
    <property type="project" value="UniProtKB-KW"/>
</dbReference>
<dbReference type="Proteomes" id="UP000694044">
    <property type="component" value="Unassembled WGS sequence"/>
</dbReference>
<keyword evidence="5" id="KW-1185">Reference proteome</keyword>
<evidence type="ECO:0000256" key="1">
    <source>
        <dbReference type="ARBA" id="ARBA00023125"/>
    </source>
</evidence>
<dbReference type="OrthoDB" id="162969at2759"/>
<keyword evidence="1" id="KW-0238">DNA-binding</keyword>
<reference evidence="4" key="1">
    <citation type="submission" date="2021-02" db="EMBL/GenBank/DDBJ databases">
        <authorList>
            <person name="Palmer J.M."/>
        </authorList>
    </citation>
    <scope>NUCLEOTIDE SEQUENCE</scope>
    <source>
        <strain evidence="4">SCRP734</strain>
    </source>
</reference>
<evidence type="ECO:0000313" key="4">
    <source>
        <dbReference type="EMBL" id="KAG7393332.1"/>
    </source>
</evidence>
<dbReference type="Pfam" id="PF03221">
    <property type="entry name" value="HTH_Tnp_Tc5"/>
    <property type="match status" value="1"/>
</dbReference>
<name>A0A8T1WGR6_9STRA</name>
<dbReference type="EMBL" id="JAGDFM010000004">
    <property type="protein sequence ID" value="KAG7393332.1"/>
    <property type="molecule type" value="Genomic_DNA"/>
</dbReference>
<comment type="caution">
    <text evidence="4">The sequence shown here is derived from an EMBL/GenBank/DDBJ whole genome shotgun (WGS) entry which is preliminary data.</text>
</comment>
<sequence>MARHPALTKEQRLAIVRQSDKQPAWKQKQLGQWAAEAFQLDFVPSQPTISIVLRQGGKPVKPRAATKQPPVVTARPKVVRCPQVEGGTLRWLETQIDQDEAVTVASVQAKAQELTQTLQVAVDGFVVSDTWVDNFMRRHVLHCPFGLSDAEATDGEETQEDAAAARKAVQSEAGKTSRRVLKNLVAKRDSRTPATSRVSAPPAGKRKRDGEPARQVKARR</sequence>
<feature type="domain" description="HTH CENPB-type" evidence="3">
    <location>
        <begin position="72"/>
        <end position="145"/>
    </location>
</feature>
<dbReference type="InterPro" id="IPR006600">
    <property type="entry name" value="HTH_CenpB_DNA-bd_dom"/>
</dbReference>
<organism evidence="4 5">
    <name type="scientific">Phytophthora pseudosyringae</name>
    <dbReference type="NCBI Taxonomy" id="221518"/>
    <lineage>
        <taxon>Eukaryota</taxon>
        <taxon>Sar</taxon>
        <taxon>Stramenopiles</taxon>
        <taxon>Oomycota</taxon>
        <taxon>Peronosporomycetes</taxon>
        <taxon>Peronosporales</taxon>
        <taxon>Peronosporaceae</taxon>
        <taxon>Phytophthora</taxon>
    </lineage>
</organism>
<feature type="region of interest" description="Disordered" evidence="2">
    <location>
        <begin position="184"/>
        <end position="220"/>
    </location>
</feature>
<proteinExistence type="predicted"/>
<gene>
    <name evidence="4" type="ORF">PHYPSEUDO_009536</name>
</gene>
<protein>
    <recommendedName>
        <fullName evidence="3">HTH CENPB-type domain-containing protein</fullName>
    </recommendedName>
</protein>
<accession>A0A8T1WGR6</accession>
<evidence type="ECO:0000313" key="5">
    <source>
        <dbReference type="Proteomes" id="UP000694044"/>
    </source>
</evidence>
<evidence type="ECO:0000256" key="2">
    <source>
        <dbReference type="SAM" id="MobiDB-lite"/>
    </source>
</evidence>
<dbReference type="PROSITE" id="PS51253">
    <property type="entry name" value="HTH_CENPB"/>
    <property type="match status" value="1"/>
</dbReference>